<sequence length="305" mass="35353">MMSKPMLGFFVLLALALVCIVLLDHRPTPMRIMNWQERLKEKSTKWIVVTTVQHPTEDIKRLSRIPGWTLVVVGDTKTPKNWSLEGVHYLSVEDQQRLAILLWRNILGLGLHQFDYSEETSGLRYGCKFREVNKTRNSERFSPEKLFNPYSFFGKGDMWPRGFPIEYIQNHKNGPGRCCLCHKMRTAAVQQGLVHKDPDVDALYRLLHADKRDGLNEGFSKFAPPITLASGTYAPWNSQNTLFRRTAFFTLMLPATVPFRVTDIWRSYFAQKLLHMVGENIAFYPANAIQIRNAHNYLDDFRSEE</sequence>
<protein>
    <submittedName>
        <fullName evidence="2">Uncharacterized protein</fullName>
    </submittedName>
</protein>
<feature type="chain" id="PRO_5016802383" evidence="1">
    <location>
        <begin position="17"/>
        <end position="305"/>
    </location>
</feature>
<keyword evidence="1" id="KW-0732">Signal</keyword>
<dbReference type="Proteomes" id="UP000252519">
    <property type="component" value="Unassembled WGS sequence"/>
</dbReference>
<dbReference type="STRING" id="29170.A0A368GE22"/>
<dbReference type="EMBL" id="JOJR01000187">
    <property type="protein sequence ID" value="RCN42612.1"/>
    <property type="molecule type" value="Genomic_DNA"/>
</dbReference>
<accession>A0A368GE22</accession>
<reference evidence="2 3" key="1">
    <citation type="submission" date="2014-10" db="EMBL/GenBank/DDBJ databases">
        <title>Draft genome of the hookworm Ancylostoma caninum.</title>
        <authorList>
            <person name="Mitreva M."/>
        </authorList>
    </citation>
    <scope>NUCLEOTIDE SEQUENCE [LARGE SCALE GENOMIC DNA]</scope>
    <source>
        <strain evidence="2 3">Baltimore</strain>
    </source>
</reference>
<name>A0A368GE22_ANCCA</name>
<dbReference type="PANTHER" id="PTHR31362">
    <property type="entry name" value="GLYCOSYLTRANSFERASE STELLO1-RELATED"/>
    <property type="match status" value="1"/>
</dbReference>
<evidence type="ECO:0000313" key="3">
    <source>
        <dbReference type="Proteomes" id="UP000252519"/>
    </source>
</evidence>
<dbReference type="InterPro" id="IPR005049">
    <property type="entry name" value="STL-like"/>
</dbReference>
<keyword evidence="3" id="KW-1185">Reference proteome</keyword>
<evidence type="ECO:0000313" key="2">
    <source>
        <dbReference type="EMBL" id="RCN42612.1"/>
    </source>
</evidence>
<proteinExistence type="predicted"/>
<dbReference type="OrthoDB" id="6045904at2759"/>
<organism evidence="2 3">
    <name type="scientific">Ancylostoma caninum</name>
    <name type="common">Dog hookworm</name>
    <dbReference type="NCBI Taxonomy" id="29170"/>
    <lineage>
        <taxon>Eukaryota</taxon>
        <taxon>Metazoa</taxon>
        <taxon>Ecdysozoa</taxon>
        <taxon>Nematoda</taxon>
        <taxon>Chromadorea</taxon>
        <taxon>Rhabditida</taxon>
        <taxon>Rhabditina</taxon>
        <taxon>Rhabditomorpha</taxon>
        <taxon>Strongyloidea</taxon>
        <taxon>Ancylostomatidae</taxon>
        <taxon>Ancylostomatinae</taxon>
        <taxon>Ancylostoma</taxon>
    </lineage>
</organism>
<feature type="signal peptide" evidence="1">
    <location>
        <begin position="1"/>
        <end position="16"/>
    </location>
</feature>
<dbReference type="PANTHER" id="PTHR31362:SF0">
    <property type="entry name" value="EXOSTOSIN DOMAIN-CONTAINING PROTEIN-RELATED"/>
    <property type="match status" value="1"/>
</dbReference>
<comment type="caution">
    <text evidence="2">The sequence shown here is derived from an EMBL/GenBank/DDBJ whole genome shotgun (WGS) entry which is preliminary data.</text>
</comment>
<dbReference type="Pfam" id="PF03385">
    <property type="entry name" value="STELLO"/>
    <property type="match status" value="1"/>
</dbReference>
<evidence type="ECO:0000256" key="1">
    <source>
        <dbReference type="SAM" id="SignalP"/>
    </source>
</evidence>
<gene>
    <name evidence="2" type="ORF">ANCCAN_11414</name>
</gene>
<dbReference type="AlphaFoldDB" id="A0A368GE22"/>